<keyword evidence="3" id="KW-1185">Reference proteome</keyword>
<evidence type="ECO:0000313" key="3">
    <source>
        <dbReference type="Proteomes" id="UP000789901"/>
    </source>
</evidence>
<organism evidence="2 3">
    <name type="scientific">Gigaspora margarita</name>
    <dbReference type="NCBI Taxonomy" id="4874"/>
    <lineage>
        <taxon>Eukaryota</taxon>
        <taxon>Fungi</taxon>
        <taxon>Fungi incertae sedis</taxon>
        <taxon>Mucoromycota</taxon>
        <taxon>Glomeromycotina</taxon>
        <taxon>Glomeromycetes</taxon>
        <taxon>Diversisporales</taxon>
        <taxon>Gigasporaceae</taxon>
        <taxon>Gigaspora</taxon>
    </lineage>
</organism>
<accession>A0ABN7XA73</accession>
<dbReference type="EMBL" id="CAJVQB010103757">
    <property type="protein sequence ID" value="CAG8850989.1"/>
    <property type="molecule type" value="Genomic_DNA"/>
</dbReference>
<feature type="compositionally biased region" description="Polar residues" evidence="1">
    <location>
        <begin position="21"/>
        <end position="30"/>
    </location>
</feature>
<evidence type="ECO:0000313" key="2">
    <source>
        <dbReference type="EMBL" id="CAG8850989.1"/>
    </source>
</evidence>
<feature type="non-terminal residue" evidence="2">
    <location>
        <position position="79"/>
    </location>
</feature>
<proteinExistence type="predicted"/>
<evidence type="ECO:0000256" key="1">
    <source>
        <dbReference type="SAM" id="MobiDB-lite"/>
    </source>
</evidence>
<gene>
    <name evidence="2" type="ORF">GMARGA_LOCUS40501</name>
</gene>
<sequence length="79" mass="9238">ENTNNEISMNLGVFHNKPESDQLNNSQSSKWVRLENDIMDSESHSKSDGLTNIDQKDKESTKNNYQRKNFKNHEKGKER</sequence>
<feature type="non-terminal residue" evidence="2">
    <location>
        <position position="1"/>
    </location>
</feature>
<comment type="caution">
    <text evidence="2">The sequence shown here is derived from an EMBL/GenBank/DDBJ whole genome shotgun (WGS) entry which is preliminary data.</text>
</comment>
<feature type="region of interest" description="Disordered" evidence="1">
    <location>
        <begin position="1"/>
        <end position="79"/>
    </location>
</feature>
<dbReference type="Proteomes" id="UP000789901">
    <property type="component" value="Unassembled WGS sequence"/>
</dbReference>
<name>A0ABN7XA73_GIGMA</name>
<protein>
    <submittedName>
        <fullName evidence="2">13492_t:CDS:1</fullName>
    </submittedName>
</protein>
<feature type="compositionally biased region" description="Basic and acidic residues" evidence="1">
    <location>
        <begin position="32"/>
        <end position="47"/>
    </location>
</feature>
<reference evidence="2 3" key="1">
    <citation type="submission" date="2021-06" db="EMBL/GenBank/DDBJ databases">
        <authorList>
            <person name="Kallberg Y."/>
            <person name="Tangrot J."/>
            <person name="Rosling A."/>
        </authorList>
    </citation>
    <scope>NUCLEOTIDE SEQUENCE [LARGE SCALE GENOMIC DNA]</scope>
    <source>
        <strain evidence="2 3">120-4 pot B 10/14</strain>
    </source>
</reference>